<sequence>MARANEKWLEIANVPVPDRLSLRSVDASNVRGDVAESRIREGYTQEEIDAGVRMLDSVELLEQWKPSNPRSVALVMCLAIGWDDDIGTNDFYVYVVTSDLRSHLPRRSTAWVFVDVFEWQSVLASLLNILRKCERATWDDSVQELRKRFDWEYEGMAGA</sequence>
<proteinExistence type="predicted"/>
<protein>
    <recommendedName>
        <fullName evidence="3">Immunity protein 8 of polymorphic toxin system</fullName>
    </recommendedName>
</protein>
<evidence type="ECO:0000313" key="2">
    <source>
        <dbReference type="Proteomes" id="UP000256748"/>
    </source>
</evidence>
<dbReference type="Pfam" id="PF15586">
    <property type="entry name" value="Imm8"/>
    <property type="match status" value="1"/>
</dbReference>
<comment type="caution">
    <text evidence="1">The sequence shown here is derived from an EMBL/GenBank/DDBJ whole genome shotgun (WGS) entry which is preliminary data.</text>
</comment>
<name>A0A3E1BHF2_RHILT</name>
<dbReference type="RefSeq" id="WP_116274173.1">
    <property type="nucleotide sequence ID" value="NZ_KZ859521.1"/>
</dbReference>
<organism evidence="1 2">
    <name type="scientific">Rhizobium leguminosarum bv. trifolii</name>
    <dbReference type="NCBI Taxonomy" id="386"/>
    <lineage>
        <taxon>Bacteria</taxon>
        <taxon>Pseudomonadati</taxon>
        <taxon>Pseudomonadota</taxon>
        <taxon>Alphaproteobacteria</taxon>
        <taxon>Hyphomicrobiales</taxon>
        <taxon>Rhizobiaceae</taxon>
        <taxon>Rhizobium/Agrobacterium group</taxon>
        <taxon>Rhizobium</taxon>
    </lineage>
</organism>
<reference evidence="1 2" key="1">
    <citation type="submission" date="2017-03" db="EMBL/GenBank/DDBJ databases">
        <title>Genome analysis of Rhizobial strains effectives or ineffectives for nitrogen fixation isolated from bean seeds.</title>
        <authorList>
            <person name="Peralta H."/>
            <person name="Aguilar-Vera A."/>
            <person name="Mora Y."/>
            <person name="Vargas-Lagunas C."/>
            <person name="Girard L."/>
            <person name="Mora J."/>
        </authorList>
    </citation>
    <scope>NUCLEOTIDE SEQUENCE [LARGE SCALE GENOMIC DNA]</scope>
    <source>
        <strain evidence="1 2">CCGM5</strain>
    </source>
</reference>
<dbReference type="InterPro" id="IPR028964">
    <property type="entry name" value="Imm8"/>
</dbReference>
<evidence type="ECO:0000313" key="1">
    <source>
        <dbReference type="EMBL" id="RFB92523.1"/>
    </source>
</evidence>
<dbReference type="Proteomes" id="UP000256748">
    <property type="component" value="Unassembled WGS sequence"/>
</dbReference>
<gene>
    <name evidence="1" type="ORF">B5K10_17150</name>
</gene>
<dbReference type="EMBL" id="NAOO01000018">
    <property type="protein sequence ID" value="RFB92523.1"/>
    <property type="molecule type" value="Genomic_DNA"/>
</dbReference>
<accession>A0A3E1BHF2</accession>
<dbReference type="AlphaFoldDB" id="A0A3E1BHF2"/>
<evidence type="ECO:0008006" key="3">
    <source>
        <dbReference type="Google" id="ProtNLM"/>
    </source>
</evidence>